<dbReference type="EMBL" id="JAHUTI010000174">
    <property type="protein sequence ID" value="MED6231736.1"/>
    <property type="molecule type" value="Genomic_DNA"/>
</dbReference>
<dbReference type="Proteomes" id="UP001345963">
    <property type="component" value="Unassembled WGS sequence"/>
</dbReference>
<protein>
    <submittedName>
        <fullName evidence="1">Uncharacterized protein</fullName>
    </submittedName>
</protein>
<comment type="caution">
    <text evidence="1">The sequence shown here is derived from an EMBL/GenBank/DDBJ whole genome shotgun (WGS) entry which is preliminary data.</text>
</comment>
<reference evidence="1 2" key="1">
    <citation type="submission" date="2021-07" db="EMBL/GenBank/DDBJ databases">
        <authorList>
            <person name="Palmer J.M."/>
        </authorList>
    </citation>
    <scope>NUCLEOTIDE SEQUENCE [LARGE SCALE GENOMIC DNA]</scope>
    <source>
        <strain evidence="1 2">AT_MEX2019</strain>
        <tissue evidence="1">Muscle</tissue>
    </source>
</reference>
<evidence type="ECO:0000313" key="1">
    <source>
        <dbReference type="EMBL" id="MED6231736.1"/>
    </source>
</evidence>
<proteinExistence type="predicted"/>
<sequence>MRPCIKLAVVCAGEYQPSSNTNFNTSSLGPWRGQLAAVMRRTSIDTIYCLWEVIDPTAVCPALIKEQEPSAEACGQSVRRTLTALKKKAAGQ</sequence>
<evidence type="ECO:0000313" key="2">
    <source>
        <dbReference type="Proteomes" id="UP001345963"/>
    </source>
</evidence>
<name>A0ABU7A1K4_9TELE</name>
<gene>
    <name evidence="1" type="ORF">ATANTOWER_006491</name>
</gene>
<accession>A0ABU7A1K4</accession>
<organism evidence="1 2">
    <name type="scientific">Ataeniobius toweri</name>
    <dbReference type="NCBI Taxonomy" id="208326"/>
    <lineage>
        <taxon>Eukaryota</taxon>
        <taxon>Metazoa</taxon>
        <taxon>Chordata</taxon>
        <taxon>Craniata</taxon>
        <taxon>Vertebrata</taxon>
        <taxon>Euteleostomi</taxon>
        <taxon>Actinopterygii</taxon>
        <taxon>Neopterygii</taxon>
        <taxon>Teleostei</taxon>
        <taxon>Neoteleostei</taxon>
        <taxon>Acanthomorphata</taxon>
        <taxon>Ovalentaria</taxon>
        <taxon>Atherinomorphae</taxon>
        <taxon>Cyprinodontiformes</taxon>
        <taxon>Goodeidae</taxon>
        <taxon>Ataeniobius</taxon>
    </lineage>
</organism>
<keyword evidence="2" id="KW-1185">Reference proteome</keyword>